<evidence type="ECO:0000313" key="4">
    <source>
        <dbReference type="Proteomes" id="UP000465361"/>
    </source>
</evidence>
<dbReference type="Proteomes" id="UP000465361">
    <property type="component" value="Unassembled WGS sequence"/>
</dbReference>
<keyword evidence="2" id="KW-0812">Transmembrane</keyword>
<comment type="caution">
    <text evidence="3">The sequence shown here is derived from an EMBL/GenBank/DDBJ whole genome shotgun (WGS) entry which is preliminary data.</text>
</comment>
<gene>
    <name evidence="3" type="ORF">MBOT_15750</name>
</gene>
<feature type="region of interest" description="Disordered" evidence="1">
    <location>
        <begin position="268"/>
        <end position="322"/>
    </location>
</feature>
<accession>A0A7I9XWP9</accession>
<feature type="compositionally biased region" description="Low complexity" evidence="1">
    <location>
        <begin position="80"/>
        <end position="93"/>
    </location>
</feature>
<protein>
    <submittedName>
        <fullName evidence="3">Uncharacterized protein</fullName>
    </submittedName>
</protein>
<dbReference type="EMBL" id="BLKW01000002">
    <property type="protein sequence ID" value="GFG74210.1"/>
    <property type="molecule type" value="Genomic_DNA"/>
</dbReference>
<feature type="region of interest" description="Disordered" evidence="1">
    <location>
        <begin position="1"/>
        <end position="20"/>
    </location>
</feature>
<organism evidence="3 4">
    <name type="scientific">Mycobacterium botniense</name>
    <dbReference type="NCBI Taxonomy" id="84962"/>
    <lineage>
        <taxon>Bacteria</taxon>
        <taxon>Bacillati</taxon>
        <taxon>Actinomycetota</taxon>
        <taxon>Actinomycetes</taxon>
        <taxon>Mycobacteriales</taxon>
        <taxon>Mycobacteriaceae</taxon>
        <taxon>Mycobacterium</taxon>
    </lineage>
</organism>
<name>A0A7I9XWP9_9MYCO</name>
<sequence length="322" mass="31981">MARTTVGATDDSRDTPGTVGHVGVTWAYGVNVLDLEPHGPLPPEIYWRRRGLALGITVVVIGIVVAAVVALVHGSAGANTSNAAAKPAASPAPQGAPPAPKPEAKTPVVPSAGQGSASAETPTAAVQPPPVLKEGDDCPDSTLAVKGLTNQPQYVIGDQPKFTMVVTNIGLVACKRDVGAAVLAAYVYSLDNKRLWSNLDCAPSNETLVKTFAPGEQVTTAVTWTGMGSAPGCPLPRPQIGPGTYNLVVQLGNLRSAPVPFILSAPPPPGSAPMGGAPPGPAPAGVPPQGAPSPGAPAGAPAPPGVPPMAPPPGAVPPPMGG</sequence>
<keyword evidence="2" id="KW-0472">Membrane</keyword>
<evidence type="ECO:0000313" key="3">
    <source>
        <dbReference type="EMBL" id="GFG74210.1"/>
    </source>
</evidence>
<feature type="transmembrane region" description="Helical" evidence="2">
    <location>
        <begin position="52"/>
        <end position="72"/>
    </location>
</feature>
<evidence type="ECO:0000256" key="2">
    <source>
        <dbReference type="SAM" id="Phobius"/>
    </source>
</evidence>
<keyword evidence="2" id="KW-1133">Transmembrane helix</keyword>
<keyword evidence="4" id="KW-1185">Reference proteome</keyword>
<evidence type="ECO:0000256" key="1">
    <source>
        <dbReference type="SAM" id="MobiDB-lite"/>
    </source>
</evidence>
<proteinExistence type="predicted"/>
<dbReference type="AlphaFoldDB" id="A0A7I9XWP9"/>
<reference evidence="3 4" key="1">
    <citation type="journal article" date="2019" name="Emerg. Microbes Infect.">
        <title>Comprehensive subspecies identification of 175 nontuberculous mycobacteria species based on 7547 genomic profiles.</title>
        <authorList>
            <person name="Matsumoto Y."/>
            <person name="Kinjo T."/>
            <person name="Motooka D."/>
            <person name="Nabeya D."/>
            <person name="Jung N."/>
            <person name="Uechi K."/>
            <person name="Horii T."/>
            <person name="Iida T."/>
            <person name="Fujita J."/>
            <person name="Nakamura S."/>
        </authorList>
    </citation>
    <scope>NUCLEOTIDE SEQUENCE [LARGE SCALE GENOMIC DNA]</scope>
    <source>
        <strain evidence="3 4">JCM 17322</strain>
    </source>
</reference>
<feature type="region of interest" description="Disordered" evidence="1">
    <location>
        <begin position="80"/>
        <end position="139"/>
    </location>
</feature>